<keyword evidence="10" id="KW-1185">Reference proteome</keyword>
<evidence type="ECO:0000256" key="7">
    <source>
        <dbReference type="SAM" id="MobiDB-lite"/>
    </source>
</evidence>
<protein>
    <recommendedName>
        <fullName evidence="8">Condensin complex subunit 1 C-terminal domain-containing protein</fullName>
    </recommendedName>
</protein>
<evidence type="ECO:0000256" key="6">
    <source>
        <dbReference type="ARBA" id="ARBA00023306"/>
    </source>
</evidence>
<accession>A0AAV6HGX3</accession>
<dbReference type="InterPro" id="IPR032682">
    <property type="entry name" value="Cnd1_C"/>
</dbReference>
<evidence type="ECO:0000256" key="1">
    <source>
        <dbReference type="ARBA" id="ARBA00004123"/>
    </source>
</evidence>
<dbReference type="EMBL" id="JADWDJ010000001">
    <property type="protein sequence ID" value="KAG5286319.1"/>
    <property type="molecule type" value="Genomic_DNA"/>
</dbReference>
<keyword evidence="6" id="KW-0131">Cell cycle</keyword>
<comment type="caution">
    <text evidence="9">The sequence shown here is derived from an EMBL/GenBank/DDBJ whole genome shotgun (WGS) entry which is preliminary data.</text>
</comment>
<dbReference type="GO" id="GO:0051301">
    <property type="term" value="P:cell division"/>
    <property type="evidence" value="ECO:0007669"/>
    <property type="project" value="UniProtKB-KW"/>
</dbReference>
<sequence>MELDALELLKLRDVPKAWVDAVWEAEFCDAEKLDSVIEEKITEGGIHVFKTVQTQLLPFSNDITENTQNVWVLMKENEISVKALVAVISHFIFEGKSKTSNVEERLHALQAASLYLLLLRIPGSVANQVFHQILFESSLGLIQKCWPKDCSGKKRKKDPPSNSQGKSKGRKRAKSQTKNQNEMDDEDEENDDDMDMETSFSARELLQIRNEIESLVKTLLHLLKNGSLQCRPECVTECVQILTELTHFEAAVEEISFSDSVGINRMKTLPELAYHGLWILCSSRAAGDTCLRSVFGRLLYVILMMSKDDMRSKPTLLLQSQVVLAARDQALRFVSHVVDELKDAAMPVLYILAQHICDKMVEKVDYRTKGAQAVGQLVAKMPPAKRANFIQWLYSYSLKPQIPYRLFALDVVMVLLEEVDDEEVSEQEEAPQEEGRSEFLTRRFLVQTLVFGRSCDVSPTVRAHALHCLSRCLDMQSQNTTRYVQELFQATGVETRSLLEMEGSEGTVNTHYGVSTFRTIQNTNVNTAIGDSSTPIARDTLDLLKQRVSDAKTNVRKAALEAITGLLKHSVIACNKEHLALLSERCRDSSIMVKKKAMQSLTDLLIACPERKLVLVAWLRGVVVSVMDMETSVQDKALELLDLIILQHIKEPRHFADTAQRLAWDLLSLMCDECADLGCYFRKAFRIWSRQNKFSSGFVNTLIKHTKTEHASVAWMLLSKVSGGASGLHLETILNKWDDMLASKEVRGDTTCHILTVIGHIAEHINDVTRERIVEEVNALLGSCVMPTDVIHAGVEALSRLGRAEHKEVPAFQAFMNKHCGELVAICQKYLSSVVLKVKAAENIDTDNVVRHLYTLGMASLHCPERVGERNFALVLSFLTSAVELQPDGATELPGSQPLSQFKLTPMPSVVRAHAVITLGQLCLQHEQLAHRCLPAFARELEVGQHMTVRSNVVVVLCDLCVRYTNMATLYVPNISACLADPVSEVREKTLIMLTNLLQEEFLKWKDSLFFRYASVLADPVHEIVSLCEYCLVDRLLKKNPQMFYQHFVECIVHFNSYDKHSKYNKFPQTEREKALFSLKGQLKQGKRFRIYKFLLKHFTDEQRFNTTNRISKEILAGFVDQTLPLDEDGAALLSDSFDVLSLKELKLSASTAAEGADEPQDEQAMMVKTMQKKLISHAQKKNFMENVIPIVLGLKNLLEEKRSPVLGNLMRYLRVITEDYRAELKELFAADAQLAEELEFGLKQYQKQQEDDELELQLQRLNFSRNTPQPANRKSPRGPRASAPSGEGFTPGLTPASVPSSIKPIAPPRRFEGRETSDAQLSANTSVSTVEHRDVGRAISTPQVGLHELTFGGCVSAIRYRKAPARHQEEESDVFHVTLGEETPKQWNIQSPLRKTPIR</sequence>
<keyword evidence="4" id="KW-0226">DNA condensation</keyword>
<feature type="region of interest" description="Disordered" evidence="7">
    <location>
        <begin position="150"/>
        <end position="195"/>
    </location>
</feature>
<feature type="region of interest" description="Disordered" evidence="7">
    <location>
        <begin position="1264"/>
        <end position="1329"/>
    </location>
</feature>
<dbReference type="Proteomes" id="UP000823561">
    <property type="component" value="Chromosome 1"/>
</dbReference>
<keyword evidence="5" id="KW-0539">Nucleus</keyword>
<feature type="compositionally biased region" description="Acidic residues" evidence="7">
    <location>
        <begin position="182"/>
        <end position="195"/>
    </location>
</feature>
<dbReference type="GO" id="GO:0010032">
    <property type="term" value="P:meiotic chromosome condensation"/>
    <property type="evidence" value="ECO:0007669"/>
    <property type="project" value="TreeGrafter"/>
</dbReference>
<dbReference type="GO" id="GO:0000779">
    <property type="term" value="C:condensed chromosome, centromeric region"/>
    <property type="evidence" value="ECO:0007669"/>
    <property type="project" value="TreeGrafter"/>
</dbReference>
<evidence type="ECO:0000256" key="2">
    <source>
        <dbReference type="ARBA" id="ARBA00022618"/>
    </source>
</evidence>
<dbReference type="GO" id="GO:0000796">
    <property type="term" value="C:condensin complex"/>
    <property type="evidence" value="ECO:0007669"/>
    <property type="project" value="TreeGrafter"/>
</dbReference>
<dbReference type="GO" id="GO:0007076">
    <property type="term" value="P:mitotic chromosome condensation"/>
    <property type="evidence" value="ECO:0007669"/>
    <property type="project" value="InterPro"/>
</dbReference>
<evidence type="ECO:0000256" key="4">
    <source>
        <dbReference type="ARBA" id="ARBA00023067"/>
    </source>
</evidence>
<evidence type="ECO:0000256" key="3">
    <source>
        <dbReference type="ARBA" id="ARBA00022776"/>
    </source>
</evidence>
<evidence type="ECO:0000313" key="9">
    <source>
        <dbReference type="EMBL" id="KAG5286319.1"/>
    </source>
</evidence>
<keyword evidence="2" id="KW-0132">Cell division</keyword>
<feature type="compositionally biased region" description="Polar residues" evidence="7">
    <location>
        <begin position="1319"/>
        <end position="1329"/>
    </location>
</feature>
<dbReference type="Pfam" id="PF20168">
    <property type="entry name" value="PDS5"/>
    <property type="match status" value="1"/>
</dbReference>
<dbReference type="InterPro" id="IPR016024">
    <property type="entry name" value="ARM-type_fold"/>
</dbReference>
<evidence type="ECO:0000256" key="5">
    <source>
        <dbReference type="ARBA" id="ARBA00023242"/>
    </source>
</evidence>
<dbReference type="Gene3D" id="1.25.10.10">
    <property type="entry name" value="Leucine-rich Repeat Variant"/>
    <property type="match status" value="2"/>
</dbReference>
<feature type="domain" description="Condensin complex subunit 1 C-terminal" evidence="8">
    <location>
        <begin position="948"/>
        <end position="1113"/>
    </location>
</feature>
<dbReference type="InterPro" id="IPR011989">
    <property type="entry name" value="ARM-like"/>
</dbReference>
<gene>
    <name evidence="9" type="ORF">AALO_G00013530</name>
</gene>
<dbReference type="GO" id="GO:0005634">
    <property type="term" value="C:nucleus"/>
    <property type="evidence" value="ECO:0007669"/>
    <property type="project" value="UniProtKB-SubCell"/>
</dbReference>
<dbReference type="PANTHER" id="PTHR14222:SF1">
    <property type="entry name" value="CONDENSIN-2 COMPLEX SUBUNIT D3"/>
    <property type="match status" value="1"/>
</dbReference>
<feature type="compositionally biased region" description="Polar residues" evidence="7">
    <location>
        <begin position="1264"/>
        <end position="1273"/>
    </location>
</feature>
<dbReference type="GO" id="GO:0042393">
    <property type="term" value="F:histone binding"/>
    <property type="evidence" value="ECO:0007669"/>
    <property type="project" value="TreeGrafter"/>
</dbReference>
<dbReference type="SUPFAM" id="SSF48371">
    <property type="entry name" value="ARM repeat"/>
    <property type="match status" value="1"/>
</dbReference>
<dbReference type="PANTHER" id="PTHR14222">
    <property type="entry name" value="CONDENSIN"/>
    <property type="match status" value="1"/>
</dbReference>
<proteinExistence type="predicted"/>
<name>A0AAV6HGX3_9TELE</name>
<evidence type="ECO:0000259" key="8">
    <source>
        <dbReference type="Pfam" id="PF12717"/>
    </source>
</evidence>
<organism evidence="9 10">
    <name type="scientific">Alosa alosa</name>
    <name type="common">allis shad</name>
    <dbReference type="NCBI Taxonomy" id="278164"/>
    <lineage>
        <taxon>Eukaryota</taxon>
        <taxon>Metazoa</taxon>
        <taxon>Chordata</taxon>
        <taxon>Craniata</taxon>
        <taxon>Vertebrata</taxon>
        <taxon>Euteleostomi</taxon>
        <taxon>Actinopterygii</taxon>
        <taxon>Neopterygii</taxon>
        <taxon>Teleostei</taxon>
        <taxon>Clupei</taxon>
        <taxon>Clupeiformes</taxon>
        <taxon>Clupeoidei</taxon>
        <taxon>Clupeidae</taxon>
        <taxon>Alosa</taxon>
    </lineage>
</organism>
<dbReference type="Pfam" id="PF12717">
    <property type="entry name" value="Cnd1"/>
    <property type="match status" value="1"/>
</dbReference>
<reference evidence="9 10" key="1">
    <citation type="submission" date="2020-10" db="EMBL/GenBank/DDBJ databases">
        <title>Chromosome-scale genome assembly of the Allis shad, Alosa alosa.</title>
        <authorList>
            <person name="Margot Z."/>
            <person name="Christophe K."/>
            <person name="Cabau C."/>
            <person name="Louis A."/>
            <person name="Berthelot C."/>
            <person name="Parey E."/>
            <person name="Roest Crollius H."/>
            <person name="Montfort J."/>
            <person name="Robinson-Rechavi M."/>
            <person name="Bucao C."/>
            <person name="Bouchez O."/>
            <person name="Gislard M."/>
            <person name="Lluch J."/>
            <person name="Milhes M."/>
            <person name="Lampietro C."/>
            <person name="Lopez Roques C."/>
            <person name="Donnadieu C."/>
            <person name="Braasch I."/>
            <person name="Desvignes T."/>
            <person name="Postlethwait J."/>
            <person name="Bobe J."/>
            <person name="Guiguen Y."/>
        </authorList>
    </citation>
    <scope>NUCLEOTIDE SEQUENCE [LARGE SCALE GENOMIC DNA]</scope>
    <source>
        <strain evidence="9">M-15738</strain>
        <tissue evidence="9">Blood</tissue>
    </source>
</reference>
<comment type="subcellular location">
    <subcellularLocation>
        <location evidence="1">Nucleus</location>
    </subcellularLocation>
</comment>
<evidence type="ECO:0000313" key="10">
    <source>
        <dbReference type="Proteomes" id="UP000823561"/>
    </source>
</evidence>
<dbReference type="InterPro" id="IPR026971">
    <property type="entry name" value="CND1/NCAPD3"/>
</dbReference>
<keyword evidence="3" id="KW-0498">Mitosis</keyword>